<sequence>MTHSNATYNYNNDWIFIEGSYTSVPEDKLSASQNVTLPHNAVDLPYNYFDETCYQKPFTYQKVIHWEQSFENKQVWIQFDGAMANSHVYLNGTLICEHKDGYTPFEVNITPYLKEKDGVLTVIIDGSENPNIPPFGGQIDYLTYAGIYRHVWLKTKDEIRLKNIRAIPTHILADDAQGQQTTSKTAQLEITAFIESVDNAHSESKTPVTLIATLKDKNNVIVSSKTVTITLEQNVSQTESTFVIDDLNLIELWDVNNPVLYTLDVSIANQTSQDVFTHKIGFRQVKFTENGFLLNGRKLKIRGINRHQSYPYVGYAMGDHAQRMDADLVKKELKFNLVRTSHYPQAKSFLERCDELGLLVFEEIPGWQHIGDEAWQAVTIDSVKRMIERDWNHASIILWGVRINESPDNRSFYEKTNAMAKSLDISRQTGGVRCIPNSELLEDVYTMNDFVLNGGELALRTQQVVTGLDRKVPYMVTEFNGHMFPTKRFDPELHQVEHVTRHLRVMNAYYADESISGGIGWCLFDYNTHKDFGAGDRICYHGITDMFRIPKFAAYAYKSQCEPEEEIVLQPVTVWARGERPECLVLPTMILTNLDKVEFQVGDHTIKTVYPSNNRYPNLPHPPMIVDDSIISAEEFGLWGMKWSSVTMRGYLNGQCVKTVHMPENPVASHLTIASDYDSLPVKQRAQTRVIVNAFDQADNILWFIDDFITIDVQGDAKVIGPTQLILKGGAVGFWLEAGNTPGPVSIKVTSNRFDAVTLSITLTEE</sequence>
<evidence type="ECO:0000313" key="9">
    <source>
        <dbReference type="Proteomes" id="UP001589758"/>
    </source>
</evidence>
<dbReference type="InterPro" id="IPR036156">
    <property type="entry name" value="Beta-gal/glucu_dom_sf"/>
</dbReference>
<evidence type="ECO:0000256" key="2">
    <source>
        <dbReference type="ARBA" id="ARBA00022801"/>
    </source>
</evidence>
<dbReference type="PROSITE" id="PS00719">
    <property type="entry name" value="GLYCOSYL_HYDROL_F2_1"/>
    <property type="match status" value="1"/>
</dbReference>
<reference evidence="8 9" key="1">
    <citation type="submission" date="2024-09" db="EMBL/GenBank/DDBJ databases">
        <authorList>
            <person name="Sun Q."/>
            <person name="Mori K."/>
        </authorList>
    </citation>
    <scope>NUCLEOTIDE SEQUENCE [LARGE SCALE GENOMIC DNA]</scope>
    <source>
        <strain evidence="8 9">CCM 8545</strain>
    </source>
</reference>
<dbReference type="PROSITE" id="PS00608">
    <property type="entry name" value="GLYCOSYL_HYDROL_F2_2"/>
    <property type="match status" value="1"/>
</dbReference>
<dbReference type="InterPro" id="IPR006104">
    <property type="entry name" value="Glyco_hydro_2_N"/>
</dbReference>
<dbReference type="PANTHER" id="PTHR42732:SF1">
    <property type="entry name" value="BETA-MANNOSIDASE"/>
    <property type="match status" value="1"/>
</dbReference>
<comment type="caution">
    <text evidence="8">The sequence shown here is derived from an EMBL/GenBank/DDBJ whole genome shotgun (WGS) entry which is preliminary data.</text>
</comment>
<dbReference type="SUPFAM" id="SSF51445">
    <property type="entry name" value="(Trans)glycosidases"/>
    <property type="match status" value="1"/>
</dbReference>
<dbReference type="InterPro" id="IPR013783">
    <property type="entry name" value="Ig-like_fold"/>
</dbReference>
<gene>
    <name evidence="8" type="ORF">ACFFIT_12940</name>
</gene>
<evidence type="ECO:0000259" key="6">
    <source>
        <dbReference type="Pfam" id="PF02836"/>
    </source>
</evidence>
<dbReference type="RefSeq" id="WP_385878304.1">
    <property type="nucleotide sequence ID" value="NZ_JBHLXE010000111.1"/>
</dbReference>
<evidence type="ECO:0000256" key="3">
    <source>
        <dbReference type="ARBA" id="ARBA00023295"/>
    </source>
</evidence>
<organism evidence="8 9">
    <name type="scientific">Thorsellia kenyensis</name>
    <dbReference type="NCBI Taxonomy" id="1549888"/>
    <lineage>
        <taxon>Bacteria</taxon>
        <taxon>Pseudomonadati</taxon>
        <taxon>Pseudomonadota</taxon>
        <taxon>Gammaproteobacteria</taxon>
        <taxon>Enterobacterales</taxon>
        <taxon>Thorselliaceae</taxon>
        <taxon>Thorsellia</taxon>
    </lineage>
</organism>
<dbReference type="GO" id="GO:0016787">
    <property type="term" value="F:hydrolase activity"/>
    <property type="evidence" value="ECO:0007669"/>
    <property type="project" value="UniProtKB-KW"/>
</dbReference>
<dbReference type="Pfam" id="PF02837">
    <property type="entry name" value="Glyco_hydro_2_N"/>
    <property type="match status" value="1"/>
</dbReference>
<dbReference type="SUPFAM" id="SSF49303">
    <property type="entry name" value="beta-Galactosidase/glucuronidase domain"/>
    <property type="match status" value="1"/>
</dbReference>
<name>A0ABV6CDB8_9GAMM</name>
<dbReference type="Pfam" id="PF00703">
    <property type="entry name" value="Glyco_hydro_2"/>
    <property type="match status" value="1"/>
</dbReference>
<evidence type="ECO:0000259" key="5">
    <source>
        <dbReference type="Pfam" id="PF00703"/>
    </source>
</evidence>
<dbReference type="InterPro" id="IPR008979">
    <property type="entry name" value="Galactose-bd-like_sf"/>
</dbReference>
<dbReference type="SUPFAM" id="SSF49785">
    <property type="entry name" value="Galactose-binding domain-like"/>
    <property type="match status" value="1"/>
</dbReference>
<evidence type="ECO:0000256" key="4">
    <source>
        <dbReference type="RuleBase" id="RU361154"/>
    </source>
</evidence>
<accession>A0ABV6CDB8</accession>
<proteinExistence type="inferred from homology"/>
<dbReference type="PRINTS" id="PR00132">
    <property type="entry name" value="GLHYDRLASE2"/>
</dbReference>
<dbReference type="Gene3D" id="2.60.120.260">
    <property type="entry name" value="Galactose-binding domain-like"/>
    <property type="match status" value="1"/>
</dbReference>
<dbReference type="InterPro" id="IPR017853">
    <property type="entry name" value="GH"/>
</dbReference>
<keyword evidence="2 4" id="KW-0378">Hydrolase</keyword>
<dbReference type="InterPro" id="IPR051913">
    <property type="entry name" value="GH2_Domain-Containing"/>
</dbReference>
<keyword evidence="9" id="KW-1185">Reference proteome</keyword>
<dbReference type="InterPro" id="IPR006101">
    <property type="entry name" value="Glyco_hydro_2"/>
</dbReference>
<protein>
    <submittedName>
        <fullName evidence="8">Glycoside hydrolase family 2 protein</fullName>
    </submittedName>
</protein>
<dbReference type="EMBL" id="JBHLXE010000111">
    <property type="protein sequence ID" value="MFC0180979.1"/>
    <property type="molecule type" value="Genomic_DNA"/>
</dbReference>
<dbReference type="Gene3D" id="3.20.20.80">
    <property type="entry name" value="Glycosidases"/>
    <property type="match status" value="1"/>
</dbReference>
<dbReference type="InterPro" id="IPR006102">
    <property type="entry name" value="Ig-like_GH2"/>
</dbReference>
<dbReference type="InterPro" id="IPR023230">
    <property type="entry name" value="Glyco_hydro_2_CS"/>
</dbReference>
<feature type="domain" description="Glycoside hydrolase family 2 immunoglobulin-like beta-sandwich" evidence="5">
    <location>
        <begin position="183"/>
        <end position="283"/>
    </location>
</feature>
<dbReference type="InterPro" id="IPR006103">
    <property type="entry name" value="Glyco_hydro_2_cat"/>
</dbReference>
<evidence type="ECO:0000313" key="8">
    <source>
        <dbReference type="EMBL" id="MFC0180979.1"/>
    </source>
</evidence>
<evidence type="ECO:0000256" key="1">
    <source>
        <dbReference type="ARBA" id="ARBA00007401"/>
    </source>
</evidence>
<feature type="domain" description="Glycosyl hydrolases family 2 sugar binding" evidence="7">
    <location>
        <begin position="47"/>
        <end position="155"/>
    </location>
</feature>
<dbReference type="Proteomes" id="UP001589758">
    <property type="component" value="Unassembled WGS sequence"/>
</dbReference>
<dbReference type="Pfam" id="PF02836">
    <property type="entry name" value="Glyco_hydro_2_C"/>
    <property type="match status" value="1"/>
</dbReference>
<dbReference type="InterPro" id="IPR023232">
    <property type="entry name" value="Glyco_hydro_2_AS"/>
</dbReference>
<dbReference type="PANTHER" id="PTHR42732">
    <property type="entry name" value="BETA-GALACTOSIDASE"/>
    <property type="match status" value="1"/>
</dbReference>
<comment type="similarity">
    <text evidence="1 4">Belongs to the glycosyl hydrolase 2 family.</text>
</comment>
<feature type="domain" description="Glycoside hydrolase family 2 catalytic" evidence="6">
    <location>
        <begin position="285"/>
        <end position="560"/>
    </location>
</feature>
<dbReference type="Gene3D" id="2.60.40.10">
    <property type="entry name" value="Immunoglobulins"/>
    <property type="match status" value="1"/>
</dbReference>
<evidence type="ECO:0000259" key="7">
    <source>
        <dbReference type="Pfam" id="PF02837"/>
    </source>
</evidence>
<keyword evidence="3 4" id="KW-0326">Glycosidase</keyword>